<name>A0A7S3JVL9_9STRA</name>
<dbReference type="Pfam" id="PF13181">
    <property type="entry name" value="TPR_8"/>
    <property type="match status" value="1"/>
</dbReference>
<sequence length="418" mass="48051">MSKKNWLIEVLYARGEYEEALEIIEDTKSEYGLYVKGLIKRENGQIQESLSLFRKAYEMNRTNTKNLKEIGYSQYLLGQDELALSTCKKAIEFEQEESSRKKDWQLWYNCGLCYEKMSNYDQAIEAYKKANEINRNEKTFIRLAKVYQKKNLEKNALRAYQDALDCFPDNANLLTMVGLAYLKLGETQKSFDFLTKAIASEPKHLDAILALGSILQNNGDTDLALQKYRISAVLNPHCPRLWNNIAMALFQKGKFISAIACLQKAHAAQPLGLWQIPFNLGIIHLHNQQYVSAFHYFSATTRLQTNYAPAFHYLALALAHLQDAESTRAAFHSAISIFSPNLDDELSSTHKINPLLLMTRLNYIIFLYNEEGDFNHQAHSEFSQHIKPFLDDKSLDADFIERARSLEQILLPFSSSDR</sequence>
<comment type="similarity">
    <text evidence="3">Belongs to the BBS4 family.</text>
</comment>
<reference evidence="5" key="1">
    <citation type="submission" date="2021-01" db="EMBL/GenBank/DDBJ databases">
        <authorList>
            <person name="Corre E."/>
            <person name="Pelletier E."/>
            <person name="Niang G."/>
            <person name="Scheremetjew M."/>
            <person name="Finn R."/>
            <person name="Kale V."/>
            <person name="Holt S."/>
            <person name="Cochrane G."/>
            <person name="Meng A."/>
            <person name="Brown T."/>
            <person name="Cohen L."/>
        </authorList>
    </citation>
    <scope>NUCLEOTIDE SEQUENCE</scope>
    <source>
        <strain evidence="5">CCMP1510</strain>
    </source>
</reference>
<dbReference type="AlphaFoldDB" id="A0A7S3JVL9"/>
<dbReference type="SUPFAM" id="SSF48452">
    <property type="entry name" value="TPR-like"/>
    <property type="match status" value="2"/>
</dbReference>
<dbReference type="InterPro" id="IPR019734">
    <property type="entry name" value="TPR_rpt"/>
</dbReference>
<evidence type="ECO:0000256" key="4">
    <source>
        <dbReference type="PROSITE-ProRule" id="PRU00339"/>
    </source>
</evidence>
<dbReference type="PANTHER" id="PTHR44186:SF1">
    <property type="entry name" value="BARDET-BIEDL SYNDROME 4 PROTEIN"/>
    <property type="match status" value="1"/>
</dbReference>
<dbReference type="GO" id="GO:0061512">
    <property type="term" value="P:protein localization to cilium"/>
    <property type="evidence" value="ECO:0007669"/>
    <property type="project" value="TreeGrafter"/>
</dbReference>
<dbReference type="PROSITE" id="PS50005">
    <property type="entry name" value="TPR"/>
    <property type="match status" value="2"/>
</dbReference>
<dbReference type="PANTHER" id="PTHR44186">
    <property type="match status" value="1"/>
</dbReference>
<keyword evidence="2 4" id="KW-0802">TPR repeat</keyword>
<evidence type="ECO:0000256" key="3">
    <source>
        <dbReference type="ARBA" id="ARBA00023778"/>
    </source>
</evidence>
<evidence type="ECO:0000313" key="5">
    <source>
        <dbReference type="EMBL" id="CAE0364324.1"/>
    </source>
</evidence>
<proteinExistence type="inferred from homology"/>
<dbReference type="EMBL" id="HBIJ01007192">
    <property type="protein sequence ID" value="CAE0364324.1"/>
    <property type="molecule type" value="Transcribed_RNA"/>
</dbReference>
<evidence type="ECO:0000256" key="2">
    <source>
        <dbReference type="ARBA" id="ARBA00022803"/>
    </source>
</evidence>
<dbReference type="SMART" id="SM00028">
    <property type="entry name" value="TPR"/>
    <property type="match status" value="9"/>
</dbReference>
<organism evidence="5">
    <name type="scientific">Aureoumbra lagunensis</name>
    <dbReference type="NCBI Taxonomy" id="44058"/>
    <lineage>
        <taxon>Eukaryota</taxon>
        <taxon>Sar</taxon>
        <taxon>Stramenopiles</taxon>
        <taxon>Ochrophyta</taxon>
        <taxon>Pelagophyceae</taxon>
        <taxon>Pelagomonadales</taxon>
        <taxon>Aureoumbra</taxon>
    </lineage>
</organism>
<dbReference type="GO" id="GO:0060271">
    <property type="term" value="P:cilium assembly"/>
    <property type="evidence" value="ECO:0007669"/>
    <property type="project" value="TreeGrafter"/>
</dbReference>
<keyword evidence="1" id="KW-0677">Repeat</keyword>
<evidence type="ECO:0000256" key="1">
    <source>
        <dbReference type="ARBA" id="ARBA00022737"/>
    </source>
</evidence>
<gene>
    <name evidence="5" type="ORF">ALAG00032_LOCUS5065</name>
</gene>
<dbReference type="Pfam" id="PF13432">
    <property type="entry name" value="TPR_16"/>
    <property type="match status" value="2"/>
</dbReference>
<dbReference type="GO" id="GO:0036064">
    <property type="term" value="C:ciliary basal body"/>
    <property type="evidence" value="ECO:0007669"/>
    <property type="project" value="TreeGrafter"/>
</dbReference>
<protein>
    <recommendedName>
        <fullName evidence="6">Tetratricopeptide repeat protein</fullName>
    </recommendedName>
</protein>
<evidence type="ECO:0008006" key="6">
    <source>
        <dbReference type="Google" id="ProtNLM"/>
    </source>
</evidence>
<feature type="repeat" description="TPR" evidence="4">
    <location>
        <begin position="171"/>
        <end position="204"/>
    </location>
</feature>
<dbReference type="InterPro" id="IPR011990">
    <property type="entry name" value="TPR-like_helical_dom_sf"/>
</dbReference>
<dbReference type="Gene3D" id="1.25.40.10">
    <property type="entry name" value="Tetratricopeptide repeat domain"/>
    <property type="match status" value="3"/>
</dbReference>
<accession>A0A7S3JVL9</accession>
<dbReference type="Pfam" id="PF00515">
    <property type="entry name" value="TPR_1"/>
    <property type="match status" value="1"/>
</dbReference>
<feature type="repeat" description="TPR" evidence="4">
    <location>
        <begin position="104"/>
        <end position="137"/>
    </location>
</feature>